<reference evidence="2" key="1">
    <citation type="submission" date="2016-11" db="UniProtKB">
        <authorList>
            <consortium name="WormBaseParasite"/>
        </authorList>
    </citation>
    <scope>IDENTIFICATION</scope>
</reference>
<protein>
    <submittedName>
        <fullName evidence="2">DDE_Tnp_1_7 domain-containing protein</fullName>
    </submittedName>
</protein>
<dbReference type="WBParaSite" id="L893_g29994.t1">
    <property type="protein sequence ID" value="L893_g29994.t1"/>
    <property type="gene ID" value="L893_g29994"/>
</dbReference>
<evidence type="ECO:0000313" key="2">
    <source>
        <dbReference type="WBParaSite" id="L893_g29994.t1"/>
    </source>
</evidence>
<proteinExistence type="predicted"/>
<name>A0A1I7ZUR4_9BILA</name>
<sequence>MTEESQGAHKDGTVKAWSSFGTFKGKFVLKTTFDTNLVQFWDGNTGWKHMETRSFNDLADQRCAQKYLRHQ</sequence>
<accession>A0A1I7ZUR4</accession>
<dbReference type="Proteomes" id="UP000095287">
    <property type="component" value="Unplaced"/>
</dbReference>
<keyword evidence="1" id="KW-1185">Reference proteome</keyword>
<evidence type="ECO:0000313" key="1">
    <source>
        <dbReference type="Proteomes" id="UP000095287"/>
    </source>
</evidence>
<organism evidence="1 2">
    <name type="scientific">Steinernema glaseri</name>
    <dbReference type="NCBI Taxonomy" id="37863"/>
    <lineage>
        <taxon>Eukaryota</taxon>
        <taxon>Metazoa</taxon>
        <taxon>Ecdysozoa</taxon>
        <taxon>Nematoda</taxon>
        <taxon>Chromadorea</taxon>
        <taxon>Rhabditida</taxon>
        <taxon>Tylenchina</taxon>
        <taxon>Panagrolaimomorpha</taxon>
        <taxon>Strongyloidoidea</taxon>
        <taxon>Steinernematidae</taxon>
        <taxon>Steinernema</taxon>
    </lineage>
</organism>
<dbReference type="AlphaFoldDB" id="A0A1I7ZUR4"/>